<proteinExistence type="predicted"/>
<feature type="transmembrane region" description="Helical" evidence="1">
    <location>
        <begin position="181"/>
        <end position="210"/>
    </location>
</feature>
<keyword evidence="1" id="KW-0472">Membrane</keyword>
<keyword evidence="1" id="KW-1133">Transmembrane helix</keyword>
<reference evidence="3" key="1">
    <citation type="journal article" date="2019" name="Int. J. Syst. Evol. Microbiol.">
        <title>The Global Catalogue of Microorganisms (GCM) 10K type strain sequencing project: providing services to taxonomists for standard genome sequencing and annotation.</title>
        <authorList>
            <consortium name="The Broad Institute Genomics Platform"/>
            <consortium name="The Broad Institute Genome Sequencing Center for Infectious Disease"/>
            <person name="Wu L."/>
            <person name="Ma J."/>
        </authorList>
    </citation>
    <scope>NUCLEOTIDE SEQUENCE [LARGE SCALE GENOMIC DNA]</scope>
    <source>
        <strain evidence="3">CGMCC 4.7608</strain>
    </source>
</reference>
<feature type="transmembrane region" description="Helical" evidence="1">
    <location>
        <begin position="84"/>
        <end position="101"/>
    </location>
</feature>
<protein>
    <submittedName>
        <fullName evidence="2">O-antigen ligase family protein</fullName>
    </submittedName>
</protein>
<dbReference type="Proteomes" id="UP001595999">
    <property type="component" value="Unassembled WGS sequence"/>
</dbReference>
<feature type="transmembrane region" description="Helical" evidence="1">
    <location>
        <begin position="36"/>
        <end position="51"/>
    </location>
</feature>
<dbReference type="RefSeq" id="WP_231462462.1">
    <property type="nucleotide sequence ID" value="NZ_JAJOHW010000072.1"/>
</dbReference>
<feature type="transmembrane region" description="Helical" evidence="1">
    <location>
        <begin position="113"/>
        <end position="134"/>
    </location>
</feature>
<evidence type="ECO:0000256" key="1">
    <source>
        <dbReference type="SAM" id="Phobius"/>
    </source>
</evidence>
<feature type="transmembrane region" description="Helical" evidence="1">
    <location>
        <begin position="12"/>
        <end position="30"/>
    </location>
</feature>
<name>A0ABV8ZNZ6_9NEIS</name>
<feature type="transmembrane region" description="Helical" evidence="1">
    <location>
        <begin position="154"/>
        <end position="174"/>
    </location>
</feature>
<evidence type="ECO:0000313" key="2">
    <source>
        <dbReference type="EMBL" id="MFC4488330.1"/>
    </source>
</evidence>
<evidence type="ECO:0000313" key="3">
    <source>
        <dbReference type="Proteomes" id="UP001595999"/>
    </source>
</evidence>
<keyword evidence="1" id="KW-0812">Transmembrane</keyword>
<feature type="transmembrane region" description="Helical" evidence="1">
    <location>
        <begin position="58"/>
        <end position="78"/>
    </location>
</feature>
<dbReference type="GO" id="GO:0016874">
    <property type="term" value="F:ligase activity"/>
    <property type="evidence" value="ECO:0007669"/>
    <property type="project" value="UniProtKB-KW"/>
</dbReference>
<gene>
    <name evidence="2" type="ORF">ACFO0R_01735</name>
</gene>
<accession>A0ABV8ZNZ6</accession>
<feature type="transmembrane region" description="Helical" evidence="1">
    <location>
        <begin position="216"/>
        <end position="235"/>
    </location>
</feature>
<keyword evidence="3" id="KW-1185">Reference proteome</keyword>
<sequence>MSLKNYKVGVAKINVIFACAFLLEAMDFLIFDSSPVFSTTFAAIVGYQLISKAVLRRYVFVLSTLIIFFIVLVLNGSFSENPLKPVYFIFTLSVLVALLYSRRDESMIVVLNSAKLSVLFSDMIICLVLLLFSIDSLTYLSGVRDFVVNPNQLGIWSATYLCFALLVNQCGTVVRVSKVNMVFAFFALLASGSKGAFFLIVFSSFLLLLFNSGAKRTGLIVLAYIGAILFLYSNIGLIDERLQALVNFKQSYIGGSEESSDIQRLVGVPLAVLTQLTSWPKILFGVGVNYSLDDFPYQAIIPHNAYFLVLSHLGVIGLCSLFFLIVGAIFRSQPKVAIFLAACLIFAGMTTSMYLSRGALYPFVMLLVAEFIKSVEISKNQRTIKNATTCSSRPLDAI</sequence>
<feature type="transmembrane region" description="Helical" evidence="1">
    <location>
        <begin position="305"/>
        <end position="330"/>
    </location>
</feature>
<feature type="transmembrane region" description="Helical" evidence="1">
    <location>
        <begin position="336"/>
        <end position="355"/>
    </location>
</feature>
<keyword evidence="2" id="KW-0436">Ligase</keyword>
<comment type="caution">
    <text evidence="2">The sequence shown here is derived from an EMBL/GenBank/DDBJ whole genome shotgun (WGS) entry which is preliminary data.</text>
</comment>
<organism evidence="2 3">
    <name type="scientific">Chromobacterium aquaticum</name>
    <dbReference type="NCBI Taxonomy" id="467180"/>
    <lineage>
        <taxon>Bacteria</taxon>
        <taxon>Pseudomonadati</taxon>
        <taxon>Pseudomonadota</taxon>
        <taxon>Betaproteobacteria</taxon>
        <taxon>Neisseriales</taxon>
        <taxon>Chromobacteriaceae</taxon>
        <taxon>Chromobacterium</taxon>
    </lineage>
</organism>
<dbReference type="EMBL" id="JBHSEK010000001">
    <property type="protein sequence ID" value="MFC4488330.1"/>
    <property type="molecule type" value="Genomic_DNA"/>
</dbReference>